<dbReference type="EMBL" id="JACNLL010000080">
    <property type="protein sequence ID" value="MBC8200159.1"/>
    <property type="molecule type" value="Genomic_DNA"/>
</dbReference>
<sequence>MNIAYTAYKFLSTSLFLLLFPPFWFYSRITGRYSQSISQRIGLYPDRLVRTISGSPRIWIHAVSVGEVSSAIAIIESLKALMPDCAVILSTTTEHGQAFAKNKLSAHERQPMATCIYAPVDFILSARKALSILKPDVLVCLETEIWPNWLVEANRLGIKTALVNGRISVRTIKGYLKIRPLMKAILNLVDAFSMINKADAHHIEMIGAPGEKIEINGNAKYDLLVNQADARIKTKMESIYNIKGDKPVFVAGSTRRSEEKIILDVYAKIIKSFPETILILAPRHVERVHYIKELIKEQGFSCQLKSDLDKQNCLRTAPIVIVDTIGELLNTYSIASIVFCGGSLVPLGGQNILEAAVWGKPVFYGPSMEDFLDARELLDKTGGGIQVKDGQELTEKAIYYLANPHEAVAIGKLAAQAVISHKGAAGKHADVIYRLLN</sequence>
<name>A0A8J6T8V8_9BACT</name>
<keyword evidence="4 9" id="KW-0808">Transferase</keyword>
<dbReference type="Pfam" id="PF04413">
    <property type="entry name" value="Glycos_transf_N"/>
    <property type="match status" value="1"/>
</dbReference>
<dbReference type="InterPro" id="IPR007507">
    <property type="entry name" value="Glycos_transf_N"/>
</dbReference>
<evidence type="ECO:0000313" key="12">
    <source>
        <dbReference type="Proteomes" id="UP000603545"/>
    </source>
</evidence>
<dbReference type="InterPro" id="IPR039901">
    <property type="entry name" value="Kdotransferase"/>
</dbReference>
<dbReference type="SUPFAM" id="SSF53756">
    <property type="entry name" value="UDP-Glycosyltransferase/glycogen phosphorylase"/>
    <property type="match status" value="1"/>
</dbReference>
<dbReference type="AlphaFoldDB" id="A0A8J6T8V8"/>
<evidence type="ECO:0000256" key="4">
    <source>
        <dbReference type="ARBA" id="ARBA00022679"/>
    </source>
</evidence>
<organism evidence="11 12">
    <name type="scientific">Candidatus Desulfaltia bathyphila</name>
    <dbReference type="NCBI Taxonomy" id="2841697"/>
    <lineage>
        <taxon>Bacteria</taxon>
        <taxon>Pseudomonadati</taxon>
        <taxon>Thermodesulfobacteriota</taxon>
        <taxon>Desulfobacteria</taxon>
        <taxon>Desulfobacterales</taxon>
        <taxon>Desulfobacterales incertae sedis</taxon>
        <taxon>Candidatus Desulfaltia</taxon>
    </lineage>
</organism>
<dbReference type="Proteomes" id="UP000603545">
    <property type="component" value="Unassembled WGS sequence"/>
</dbReference>
<comment type="caution">
    <text evidence="11">The sequence shown here is derived from an EMBL/GenBank/DDBJ whole genome shotgun (WGS) entry which is preliminary data.</text>
</comment>
<dbReference type="GO" id="GO:0009244">
    <property type="term" value="P:lipopolysaccharide core region biosynthetic process"/>
    <property type="evidence" value="ECO:0007669"/>
    <property type="project" value="UniProtKB-UniRule"/>
</dbReference>
<evidence type="ECO:0000313" key="11">
    <source>
        <dbReference type="EMBL" id="MBC8200159.1"/>
    </source>
</evidence>
<evidence type="ECO:0000256" key="7">
    <source>
        <dbReference type="PIRSR" id="PIRSR639901-1"/>
    </source>
</evidence>
<comment type="function">
    <text evidence="9">Involved in lipopolysaccharide (LPS) biosynthesis. Catalyzes the transfer of 3-deoxy-D-manno-octulosonate (Kdo) residue(s) from CMP-Kdo to lipid IV(A), the tetraacyldisaccharide-1,4'-bisphosphate precursor of lipid A.</text>
</comment>
<keyword evidence="9" id="KW-1003">Cell membrane</keyword>
<dbReference type="GO" id="GO:0009245">
    <property type="term" value="P:lipid A biosynthetic process"/>
    <property type="evidence" value="ECO:0007669"/>
    <property type="project" value="TreeGrafter"/>
</dbReference>
<dbReference type="Gene3D" id="3.40.50.2000">
    <property type="entry name" value="Glycogen Phosphorylase B"/>
    <property type="match status" value="1"/>
</dbReference>
<feature type="domain" description="3-deoxy-D-manno-octulosonic-acid transferase N-terminal" evidence="10">
    <location>
        <begin position="36"/>
        <end position="222"/>
    </location>
</feature>
<evidence type="ECO:0000256" key="8">
    <source>
        <dbReference type="PIRSR" id="PIRSR639901-2"/>
    </source>
</evidence>
<comment type="similarity">
    <text evidence="9">Belongs to the glycosyltransferase group 1 family.</text>
</comment>
<evidence type="ECO:0000256" key="1">
    <source>
        <dbReference type="ARBA" id="ARBA00004713"/>
    </source>
</evidence>
<feature type="active site" description="Proton acceptor" evidence="7">
    <location>
        <position position="67"/>
    </location>
</feature>
<comment type="subcellular location">
    <subcellularLocation>
        <location evidence="9">Cell membrane</location>
    </subcellularLocation>
</comment>
<proteinExistence type="inferred from homology"/>
<evidence type="ECO:0000256" key="5">
    <source>
        <dbReference type="ARBA" id="ARBA00031445"/>
    </source>
</evidence>
<protein>
    <recommendedName>
        <fullName evidence="3 9">3-deoxy-D-manno-octulosonic acid transferase</fullName>
        <shortName evidence="9">Kdo transferase</shortName>
        <ecNumber evidence="2 9">2.4.99.12</ecNumber>
    </recommendedName>
    <alternativeName>
        <fullName evidence="5 9">Lipid IV(A) 3-deoxy-D-manno-octulosonic acid transferase</fullName>
    </alternativeName>
</protein>
<keyword evidence="9" id="KW-0472">Membrane</keyword>
<feature type="site" description="Transition state stabilizer" evidence="8">
    <location>
        <position position="220"/>
    </location>
</feature>
<gene>
    <name evidence="11" type="ORF">H8E80_09000</name>
</gene>
<keyword evidence="9" id="KW-0448">Lipopolysaccharide biosynthesis</keyword>
<dbReference type="InterPro" id="IPR038107">
    <property type="entry name" value="Glycos_transf_N_sf"/>
</dbReference>
<evidence type="ECO:0000256" key="2">
    <source>
        <dbReference type="ARBA" id="ARBA00012621"/>
    </source>
</evidence>
<feature type="site" description="Transition state stabilizer" evidence="8">
    <location>
        <position position="142"/>
    </location>
</feature>
<accession>A0A8J6T8V8</accession>
<evidence type="ECO:0000256" key="6">
    <source>
        <dbReference type="ARBA" id="ARBA00049183"/>
    </source>
</evidence>
<comment type="catalytic activity">
    <reaction evidence="6 9">
        <text>lipid IVA (E. coli) + CMP-3-deoxy-beta-D-manno-octulosonate = alpha-Kdo-(2-&gt;6)-lipid IVA (E. coli) + CMP + H(+)</text>
        <dbReference type="Rhea" id="RHEA:28066"/>
        <dbReference type="ChEBI" id="CHEBI:15378"/>
        <dbReference type="ChEBI" id="CHEBI:58603"/>
        <dbReference type="ChEBI" id="CHEBI:60364"/>
        <dbReference type="ChEBI" id="CHEBI:60377"/>
        <dbReference type="ChEBI" id="CHEBI:85987"/>
        <dbReference type="EC" id="2.4.99.12"/>
    </reaction>
</comment>
<dbReference type="PANTHER" id="PTHR42755">
    <property type="entry name" value="3-DEOXY-MANNO-OCTULOSONATE CYTIDYLYLTRANSFERASE"/>
    <property type="match status" value="1"/>
</dbReference>
<dbReference type="EC" id="2.4.99.12" evidence="2 9"/>
<dbReference type="GO" id="GO:0005886">
    <property type="term" value="C:plasma membrane"/>
    <property type="evidence" value="ECO:0007669"/>
    <property type="project" value="UniProtKB-SubCell"/>
</dbReference>
<evidence type="ECO:0000256" key="3">
    <source>
        <dbReference type="ARBA" id="ARBA00019077"/>
    </source>
</evidence>
<evidence type="ECO:0000256" key="9">
    <source>
        <dbReference type="RuleBase" id="RU365103"/>
    </source>
</evidence>
<evidence type="ECO:0000259" key="10">
    <source>
        <dbReference type="Pfam" id="PF04413"/>
    </source>
</evidence>
<comment type="pathway">
    <text evidence="1 9">Bacterial outer membrane biogenesis; LPS core biosynthesis.</text>
</comment>
<dbReference type="PANTHER" id="PTHR42755:SF1">
    <property type="entry name" value="3-DEOXY-D-MANNO-OCTULOSONIC ACID TRANSFERASE, MITOCHONDRIAL-RELATED"/>
    <property type="match status" value="1"/>
</dbReference>
<reference evidence="11 12" key="1">
    <citation type="submission" date="2020-08" db="EMBL/GenBank/DDBJ databases">
        <title>Bridging the membrane lipid divide: bacteria of the FCB group superphylum have the potential to synthesize archaeal ether lipids.</title>
        <authorList>
            <person name="Villanueva L."/>
            <person name="Von Meijenfeldt F.A.B."/>
            <person name="Westbye A.B."/>
            <person name="Yadav S."/>
            <person name="Hopmans E.C."/>
            <person name="Dutilh B.E."/>
            <person name="Sinninghe Damste J.S."/>
        </authorList>
    </citation>
    <scope>NUCLEOTIDE SEQUENCE [LARGE SCALE GENOMIC DNA]</scope>
    <source>
        <strain evidence="11">NIOZ-UU82</strain>
    </source>
</reference>
<dbReference type="GO" id="GO:0043842">
    <property type="term" value="F:Kdo transferase activity"/>
    <property type="evidence" value="ECO:0007669"/>
    <property type="project" value="UniProtKB-EC"/>
</dbReference>
<dbReference type="Gene3D" id="3.40.50.11720">
    <property type="entry name" value="3-Deoxy-D-manno-octulosonic-acid transferase, N-terminal domain"/>
    <property type="match status" value="1"/>
</dbReference>
<dbReference type="UniPathway" id="UPA00958"/>